<evidence type="ECO:0000313" key="3">
    <source>
        <dbReference type="Proteomes" id="UP000824469"/>
    </source>
</evidence>
<reference evidence="2 3" key="1">
    <citation type="journal article" date="2021" name="Nat. Plants">
        <title>The Taxus genome provides insights into paclitaxel biosynthesis.</title>
        <authorList>
            <person name="Xiong X."/>
            <person name="Gou J."/>
            <person name="Liao Q."/>
            <person name="Li Y."/>
            <person name="Zhou Q."/>
            <person name="Bi G."/>
            <person name="Li C."/>
            <person name="Du R."/>
            <person name="Wang X."/>
            <person name="Sun T."/>
            <person name="Guo L."/>
            <person name="Liang H."/>
            <person name="Lu P."/>
            <person name="Wu Y."/>
            <person name="Zhang Z."/>
            <person name="Ro D.K."/>
            <person name="Shang Y."/>
            <person name="Huang S."/>
            <person name="Yan J."/>
        </authorList>
    </citation>
    <scope>NUCLEOTIDE SEQUENCE [LARGE SCALE GENOMIC DNA]</scope>
    <source>
        <strain evidence="2">Ta-2019</strain>
    </source>
</reference>
<dbReference type="Gene3D" id="2.170.270.10">
    <property type="entry name" value="SET domain"/>
    <property type="match status" value="1"/>
</dbReference>
<dbReference type="EMBL" id="JAHRHJ020000005">
    <property type="protein sequence ID" value="KAH9316173.1"/>
    <property type="molecule type" value="Genomic_DNA"/>
</dbReference>
<gene>
    <name evidence="2" type="ORF">KI387_024800</name>
</gene>
<dbReference type="SUPFAM" id="SSF82199">
    <property type="entry name" value="SET domain"/>
    <property type="match status" value="1"/>
</dbReference>
<name>A0AA38L935_TAXCH</name>
<feature type="compositionally biased region" description="Polar residues" evidence="1">
    <location>
        <begin position="43"/>
        <end position="62"/>
    </location>
</feature>
<organism evidence="2 3">
    <name type="scientific">Taxus chinensis</name>
    <name type="common">Chinese yew</name>
    <name type="synonym">Taxus wallichiana var. chinensis</name>
    <dbReference type="NCBI Taxonomy" id="29808"/>
    <lineage>
        <taxon>Eukaryota</taxon>
        <taxon>Viridiplantae</taxon>
        <taxon>Streptophyta</taxon>
        <taxon>Embryophyta</taxon>
        <taxon>Tracheophyta</taxon>
        <taxon>Spermatophyta</taxon>
        <taxon>Pinopsida</taxon>
        <taxon>Pinidae</taxon>
        <taxon>Conifers II</taxon>
        <taxon>Cupressales</taxon>
        <taxon>Taxaceae</taxon>
        <taxon>Taxus</taxon>
    </lineage>
</organism>
<dbReference type="InterPro" id="IPR046341">
    <property type="entry name" value="SET_dom_sf"/>
</dbReference>
<dbReference type="PANTHER" id="PTHR46455">
    <property type="entry name" value="SET AND MYND DOMAIN CONTAINING, ARTHROPOD-SPECIFIC, MEMBER 4, ISOFORM A"/>
    <property type="match status" value="1"/>
</dbReference>
<keyword evidence="3" id="KW-1185">Reference proteome</keyword>
<protein>
    <submittedName>
        <fullName evidence="2">Uncharacterized protein</fullName>
    </submittedName>
</protein>
<dbReference type="AlphaFoldDB" id="A0AA38L935"/>
<comment type="caution">
    <text evidence="2">The sequence shown here is derived from an EMBL/GenBank/DDBJ whole genome shotgun (WGS) entry which is preliminary data.</text>
</comment>
<evidence type="ECO:0000256" key="1">
    <source>
        <dbReference type="SAM" id="MobiDB-lite"/>
    </source>
</evidence>
<accession>A0AA38L935</accession>
<sequence length="238" mass="26773">MRLLVLFKFTMAVTKEEGLERVSELSIHDSHAILPLNEETAEESITQLDQSSDPQDAMSVNSNKKKKKKKKKAVVQEKLLPSQKLAEGTFPWKTVNRPGRGRCAVACRNIKAGEVVVAERAVAFLPRAQYHSAVCHFCCCNFTENSSGIKCSSCQNVFHCKTCEEKALPQHRKWCSVYREINRIAKESDCDIDLLHFVLSLFSKKYPYPDNDRQVVDGIGKIHVGGTVEDGIINSLFQ</sequence>
<dbReference type="PANTHER" id="PTHR46455:SF5">
    <property type="entry name" value="SET AND MYND DOMAIN CONTAINING, ARTHROPOD-SPECIFIC, MEMBER 4, ISOFORM A"/>
    <property type="match status" value="1"/>
</dbReference>
<proteinExistence type="predicted"/>
<dbReference type="Gene3D" id="1.10.220.160">
    <property type="match status" value="1"/>
</dbReference>
<dbReference type="Gene3D" id="6.10.140.2220">
    <property type="match status" value="1"/>
</dbReference>
<evidence type="ECO:0000313" key="2">
    <source>
        <dbReference type="EMBL" id="KAH9316173.1"/>
    </source>
</evidence>
<feature type="compositionally biased region" description="Basic residues" evidence="1">
    <location>
        <begin position="63"/>
        <end position="73"/>
    </location>
</feature>
<feature type="region of interest" description="Disordered" evidence="1">
    <location>
        <begin position="43"/>
        <end position="73"/>
    </location>
</feature>
<dbReference type="InterPro" id="IPR053010">
    <property type="entry name" value="SET_SmydA-8"/>
</dbReference>
<feature type="non-terminal residue" evidence="2">
    <location>
        <position position="1"/>
    </location>
</feature>
<dbReference type="Proteomes" id="UP000824469">
    <property type="component" value="Unassembled WGS sequence"/>
</dbReference>